<dbReference type="PANTHER" id="PTHR43581:SF2">
    <property type="entry name" value="EXCINUCLEASE ATPASE SUBUNIT"/>
    <property type="match status" value="1"/>
</dbReference>
<organism evidence="2 3">
    <name type="scientific">Pseudoalteromonas lipolytica</name>
    <dbReference type="NCBI Taxonomy" id="570156"/>
    <lineage>
        <taxon>Bacteria</taxon>
        <taxon>Pseudomonadati</taxon>
        <taxon>Pseudomonadota</taxon>
        <taxon>Gammaproteobacteria</taxon>
        <taxon>Alteromonadales</taxon>
        <taxon>Pseudoalteromonadaceae</taxon>
        <taxon>Pseudoalteromonas</taxon>
    </lineage>
</organism>
<feature type="domain" description="ATPase AAA-type core" evidence="1">
    <location>
        <begin position="333"/>
        <end position="445"/>
    </location>
</feature>
<evidence type="ECO:0000313" key="2">
    <source>
        <dbReference type="EMBL" id="SFT88247.1"/>
    </source>
</evidence>
<dbReference type="SUPFAM" id="SSF52540">
    <property type="entry name" value="P-loop containing nucleoside triphosphate hydrolases"/>
    <property type="match status" value="1"/>
</dbReference>
<dbReference type="PANTHER" id="PTHR43581">
    <property type="entry name" value="ATP/GTP PHOSPHATASE"/>
    <property type="match status" value="1"/>
</dbReference>
<keyword evidence="3" id="KW-1185">Reference proteome</keyword>
<dbReference type="Proteomes" id="UP000183805">
    <property type="component" value="Unassembled WGS sequence"/>
</dbReference>
<gene>
    <name evidence="2" type="ORF">SAMN04487854_113110</name>
</gene>
<proteinExistence type="predicted"/>
<evidence type="ECO:0000313" key="3">
    <source>
        <dbReference type="Proteomes" id="UP000183805"/>
    </source>
</evidence>
<evidence type="ECO:0000259" key="1">
    <source>
        <dbReference type="Pfam" id="PF13304"/>
    </source>
</evidence>
<comment type="caution">
    <text evidence="2">The sequence shown here is derived from an EMBL/GenBank/DDBJ whole genome shotgun (WGS) entry which is preliminary data.</text>
</comment>
<dbReference type="RefSeq" id="WP_074989466.1">
    <property type="nucleotide sequence ID" value="NZ_FPAZ01000013.1"/>
</dbReference>
<dbReference type="InterPro" id="IPR027417">
    <property type="entry name" value="P-loop_NTPase"/>
</dbReference>
<dbReference type="InterPro" id="IPR051396">
    <property type="entry name" value="Bact_Antivir_Def_Nuclease"/>
</dbReference>
<dbReference type="Gene3D" id="3.40.50.300">
    <property type="entry name" value="P-loop containing nucleotide triphosphate hydrolases"/>
    <property type="match status" value="2"/>
</dbReference>
<accession>A0ABY1GR93</accession>
<name>A0ABY1GR93_9GAMM</name>
<protein>
    <submittedName>
        <fullName evidence="2">AAA domain-containing protein, putative AbiEii toxin, Type IV TA system</fullName>
    </submittedName>
</protein>
<dbReference type="InterPro" id="IPR003959">
    <property type="entry name" value="ATPase_AAA_core"/>
</dbReference>
<dbReference type="EMBL" id="FPAZ01000013">
    <property type="protein sequence ID" value="SFT88247.1"/>
    <property type="molecule type" value="Genomic_DNA"/>
</dbReference>
<dbReference type="Pfam" id="PF13304">
    <property type="entry name" value="AAA_21"/>
    <property type="match status" value="1"/>
</dbReference>
<sequence length="551" mass="63848">MLLESVTLKGRKVFLAKQDKVTKGSNVVTVIMGNNGSGKSNLFQNICFSFIKSKYKTDFHYDLNNFSNTPREEDFEELNFINNNGSYSISKQVQPFFRRYHNIPNECIYSVISYYPFKKVKIINESVGGETGEFLSDLYLRELKEHSQKTIFKRNLQLIDSVDLELPRKILAVTGSPYDKFPFLERRSSLKLPLPYVYLGTRSGDMASSRFKKSYLSKKFDQLGASFIKLLLKPKHEYFDFSQVFEYLNIDNAFTLNLTLAERFRIEEVDKSKILEMVKSIKFFKDKDHFELELEKKNENLAEQLVEALEYVLSGKKLQSHFFEPVEISCNIDLSNKAKNKKFLSALELLSEFDLIELSDVQFKKRNSNEEFLLSEASSGELSLLFTMSSIAGEMENNSLILIDEPELSLHPRWQLGFLDLLQNTFSNYKDCHFIIATHSPNLISSISKHNSFIVNLGLTEPRLMLSEDYHNRSSDFQLAKVFESPGNSNEYLIKLAINIFAKVKVNKAFDEQDFQNLEFMNSIRESLPEKDSVIELIEMLNEVYQKYGRN</sequence>
<reference evidence="2 3" key="1">
    <citation type="submission" date="2016-10" db="EMBL/GenBank/DDBJ databases">
        <authorList>
            <person name="Varghese N."/>
            <person name="Submissions S."/>
        </authorList>
    </citation>
    <scope>NUCLEOTIDE SEQUENCE [LARGE SCALE GENOMIC DNA]</scope>
    <source>
        <strain evidence="2 3">CGMCC 1.8499</strain>
    </source>
</reference>